<name>A0A819UYJ4_9BILA</name>
<dbReference type="AlphaFoldDB" id="A0A819UYJ4"/>
<dbReference type="InterPro" id="IPR036890">
    <property type="entry name" value="HATPase_C_sf"/>
</dbReference>
<proteinExistence type="predicted"/>
<sequence length="99" mass="11315">DDWKRVITIAEGNTNIDVVGQLGVGFFSVFSYSEKPMIQSDVSMKLSSKSQDFFHVKLFIQTEQIFNIMNGSSITLNHIDVESDVHINEDIHEKYFIIS</sequence>
<accession>A0A819UYJ4</accession>
<reference evidence="1" key="1">
    <citation type="submission" date="2021-02" db="EMBL/GenBank/DDBJ databases">
        <authorList>
            <person name="Nowell W R."/>
        </authorList>
    </citation>
    <scope>NUCLEOTIDE SEQUENCE</scope>
</reference>
<gene>
    <name evidence="1" type="ORF">OXD698_LOCUS35433</name>
</gene>
<dbReference type="Proteomes" id="UP000663844">
    <property type="component" value="Unassembled WGS sequence"/>
</dbReference>
<organism evidence="1 2">
    <name type="scientific">Adineta steineri</name>
    <dbReference type="NCBI Taxonomy" id="433720"/>
    <lineage>
        <taxon>Eukaryota</taxon>
        <taxon>Metazoa</taxon>
        <taxon>Spiralia</taxon>
        <taxon>Gnathifera</taxon>
        <taxon>Rotifera</taxon>
        <taxon>Eurotatoria</taxon>
        <taxon>Bdelloidea</taxon>
        <taxon>Adinetida</taxon>
        <taxon>Adinetidae</taxon>
        <taxon>Adineta</taxon>
    </lineage>
</organism>
<evidence type="ECO:0000313" key="2">
    <source>
        <dbReference type="Proteomes" id="UP000663844"/>
    </source>
</evidence>
<feature type="non-terminal residue" evidence="1">
    <location>
        <position position="1"/>
    </location>
</feature>
<evidence type="ECO:0000313" key="1">
    <source>
        <dbReference type="EMBL" id="CAF4101359.1"/>
    </source>
</evidence>
<protein>
    <submittedName>
        <fullName evidence="1">Uncharacterized protein</fullName>
    </submittedName>
</protein>
<dbReference type="SUPFAM" id="SSF55874">
    <property type="entry name" value="ATPase domain of HSP90 chaperone/DNA topoisomerase II/histidine kinase"/>
    <property type="match status" value="1"/>
</dbReference>
<dbReference type="Gene3D" id="3.30.565.10">
    <property type="entry name" value="Histidine kinase-like ATPase, C-terminal domain"/>
    <property type="match status" value="1"/>
</dbReference>
<comment type="caution">
    <text evidence="1">The sequence shown here is derived from an EMBL/GenBank/DDBJ whole genome shotgun (WGS) entry which is preliminary data.</text>
</comment>
<dbReference type="EMBL" id="CAJOAZ010005473">
    <property type="protein sequence ID" value="CAF4101359.1"/>
    <property type="molecule type" value="Genomic_DNA"/>
</dbReference>